<dbReference type="InterPro" id="IPR007278">
    <property type="entry name" value="DUF397"/>
</dbReference>
<evidence type="ECO:0000259" key="2">
    <source>
        <dbReference type="Pfam" id="PF04149"/>
    </source>
</evidence>
<keyword evidence="4" id="KW-1185">Reference proteome</keyword>
<accession>A0A345HTD9</accession>
<feature type="region of interest" description="Disordered" evidence="1">
    <location>
        <begin position="1"/>
        <end position="26"/>
    </location>
</feature>
<dbReference type="RefSeq" id="WP_114661287.1">
    <property type="nucleotide sequence ID" value="NZ_CP031194.1"/>
</dbReference>
<evidence type="ECO:0000256" key="1">
    <source>
        <dbReference type="SAM" id="MobiDB-lite"/>
    </source>
</evidence>
<protein>
    <submittedName>
        <fullName evidence="3">DUF397 domain-containing protein</fullName>
    </submittedName>
</protein>
<evidence type="ECO:0000313" key="3">
    <source>
        <dbReference type="EMBL" id="AXG79963.1"/>
    </source>
</evidence>
<dbReference type="OrthoDB" id="3630359at2"/>
<dbReference type="Proteomes" id="UP000253868">
    <property type="component" value="Chromosome"/>
</dbReference>
<dbReference type="Pfam" id="PF04149">
    <property type="entry name" value="DUF397"/>
    <property type="match status" value="1"/>
</dbReference>
<feature type="domain" description="DUF397" evidence="2">
    <location>
        <begin position="11"/>
        <end position="67"/>
    </location>
</feature>
<sequence length="76" mass="7899">MSQADSLTHVEWRKSSFSGGSNGGGGECLETAFLSDGRVAVRDSKIPSAGALVFSRTGMAAWLAGVKAGRFDSFDV</sequence>
<gene>
    <name evidence="3" type="ORF">DVK44_22500</name>
</gene>
<dbReference type="KEGG" id="spad:DVK44_22500"/>
<reference evidence="4" key="1">
    <citation type="submission" date="2018-07" db="EMBL/GenBank/DDBJ databases">
        <authorList>
            <person name="Zhao J."/>
        </authorList>
    </citation>
    <scope>NUCLEOTIDE SEQUENCE [LARGE SCALE GENOMIC DNA]</scope>
    <source>
        <strain evidence="4">GSSD-12</strain>
    </source>
</reference>
<organism evidence="3 4">
    <name type="scientific">Streptomyces paludis</name>
    <dbReference type="NCBI Taxonomy" id="2282738"/>
    <lineage>
        <taxon>Bacteria</taxon>
        <taxon>Bacillati</taxon>
        <taxon>Actinomycetota</taxon>
        <taxon>Actinomycetes</taxon>
        <taxon>Kitasatosporales</taxon>
        <taxon>Streptomycetaceae</taxon>
        <taxon>Streptomyces</taxon>
    </lineage>
</organism>
<proteinExistence type="predicted"/>
<dbReference type="AlphaFoldDB" id="A0A345HTD9"/>
<evidence type="ECO:0000313" key="4">
    <source>
        <dbReference type="Proteomes" id="UP000253868"/>
    </source>
</evidence>
<dbReference type="EMBL" id="CP031194">
    <property type="protein sequence ID" value="AXG79963.1"/>
    <property type="molecule type" value="Genomic_DNA"/>
</dbReference>
<name>A0A345HTD9_9ACTN</name>